<dbReference type="InterPro" id="IPR006860">
    <property type="entry name" value="FecR"/>
</dbReference>
<feature type="compositionally biased region" description="Low complexity" evidence="1">
    <location>
        <begin position="263"/>
        <end position="280"/>
    </location>
</feature>
<dbReference type="PANTHER" id="PTHR38731">
    <property type="entry name" value="LIPL45-RELATED LIPOPROTEIN-RELATED"/>
    <property type="match status" value="1"/>
</dbReference>
<dbReference type="AlphaFoldDB" id="A0A4R6VRR4"/>
<evidence type="ECO:0000313" key="4">
    <source>
        <dbReference type="Proteomes" id="UP000295391"/>
    </source>
</evidence>
<dbReference type="PANTHER" id="PTHR38731:SF3">
    <property type="entry name" value="BLL6125 PROTEIN"/>
    <property type="match status" value="1"/>
</dbReference>
<evidence type="ECO:0000313" key="3">
    <source>
        <dbReference type="EMBL" id="TDQ66722.1"/>
    </source>
</evidence>
<protein>
    <submittedName>
        <fullName evidence="3">FecR family protein</fullName>
    </submittedName>
</protein>
<evidence type="ECO:0000259" key="2">
    <source>
        <dbReference type="Pfam" id="PF04773"/>
    </source>
</evidence>
<evidence type="ECO:0000256" key="1">
    <source>
        <dbReference type="SAM" id="MobiDB-lite"/>
    </source>
</evidence>
<dbReference type="EMBL" id="SNYR01000001">
    <property type="protein sequence ID" value="TDQ66722.1"/>
    <property type="molecule type" value="Genomic_DNA"/>
</dbReference>
<gene>
    <name evidence="3" type="ORF">ATL17_0725</name>
</gene>
<feature type="compositionally biased region" description="Gly residues" evidence="1">
    <location>
        <begin position="281"/>
        <end position="321"/>
    </location>
</feature>
<name>A0A4R6VRR4_9HYPH</name>
<proteinExistence type="predicted"/>
<comment type="caution">
    <text evidence="3">The sequence shown here is derived from an EMBL/GenBank/DDBJ whole genome shotgun (WGS) entry which is preliminary data.</text>
</comment>
<dbReference type="OrthoDB" id="7210929at2"/>
<feature type="region of interest" description="Disordered" evidence="1">
    <location>
        <begin position="215"/>
        <end position="342"/>
    </location>
</feature>
<dbReference type="Proteomes" id="UP000295391">
    <property type="component" value="Unassembled WGS sequence"/>
</dbReference>
<sequence length="342" mass="34142">MGKLLKLLILTSSVFLGLFTSVVWAEEWVASKMRGAVFMYENAEWQQIFRGHRVDSSNAIQTAPGARVVFTRGKESIDVRGDTRIRIKDRVGALNTVIEQDFGEINVDVEKKNVQHFAVKAPLLTAVVKGTRFTVKSDRSGAAAEVIVRRGRVEVQDNQLKVKVDVKSGQRAGREAGVSAVIEVKGRGKVEPFISMNSNQPVANNSAELKQKLGISDGRDTGSDAVSAGASASGGKVPVNVGNGGAPSDVGGVPDIGTGGSGSIPDVGSGSSSSGASSGAGSSGGSSAGSSGSGGSGSGAGGSGSSGSGSSGSGGSGGGSSSKGVVGSVTDKVKDVTGGLGL</sequence>
<dbReference type="Gene3D" id="2.60.120.1440">
    <property type="match status" value="1"/>
</dbReference>
<keyword evidence="4" id="KW-1185">Reference proteome</keyword>
<organism evidence="3 4">
    <name type="scientific">Maritalea mobilis</name>
    <dbReference type="NCBI Taxonomy" id="483324"/>
    <lineage>
        <taxon>Bacteria</taxon>
        <taxon>Pseudomonadati</taxon>
        <taxon>Pseudomonadota</taxon>
        <taxon>Alphaproteobacteria</taxon>
        <taxon>Hyphomicrobiales</taxon>
        <taxon>Devosiaceae</taxon>
        <taxon>Maritalea</taxon>
    </lineage>
</organism>
<dbReference type="Pfam" id="PF04773">
    <property type="entry name" value="FecR"/>
    <property type="match status" value="1"/>
</dbReference>
<accession>A0A4R6VRR4</accession>
<feature type="domain" description="FecR protein" evidence="2">
    <location>
        <begin position="60"/>
        <end position="154"/>
    </location>
</feature>
<reference evidence="3 4" key="1">
    <citation type="submission" date="2019-03" db="EMBL/GenBank/DDBJ databases">
        <title>Genomic Encyclopedia of Type Strains, Phase III (KMG-III): the genomes of soil and plant-associated and newly described type strains.</title>
        <authorList>
            <person name="Whitman W."/>
        </authorList>
    </citation>
    <scope>NUCLEOTIDE SEQUENCE [LARGE SCALE GENOMIC DNA]</scope>
    <source>
        <strain evidence="3 4">CGMCC 1.7002</strain>
    </source>
</reference>
<dbReference type="RefSeq" id="WP_133571397.1">
    <property type="nucleotide sequence ID" value="NZ_SNYR01000001.1"/>
</dbReference>
<feature type="compositionally biased region" description="Low complexity" evidence="1">
    <location>
        <begin position="223"/>
        <end position="241"/>
    </location>
</feature>